<dbReference type="Pfam" id="PF00672">
    <property type="entry name" value="HAMP"/>
    <property type="match status" value="1"/>
</dbReference>
<keyword evidence="11 17" id="KW-1133">Transmembrane helix</keyword>
<dbReference type="GO" id="GO:0000155">
    <property type="term" value="F:phosphorelay sensor kinase activity"/>
    <property type="evidence" value="ECO:0007669"/>
    <property type="project" value="InterPro"/>
</dbReference>
<comment type="catalytic activity">
    <reaction evidence="1">
        <text>ATP + protein L-histidine = ADP + protein N-phospho-L-histidine.</text>
        <dbReference type="EC" id="2.7.13.3"/>
    </reaction>
</comment>
<keyword evidence="14 17" id="KW-0472">Membrane</keyword>
<evidence type="ECO:0000256" key="3">
    <source>
        <dbReference type="ARBA" id="ARBA00012438"/>
    </source>
</evidence>
<evidence type="ECO:0000256" key="15">
    <source>
        <dbReference type="ARBA" id="ARBA00037219"/>
    </source>
</evidence>
<keyword evidence="21" id="KW-1185">Reference proteome</keyword>
<dbReference type="GO" id="GO:0005886">
    <property type="term" value="C:plasma membrane"/>
    <property type="evidence" value="ECO:0007669"/>
    <property type="project" value="UniProtKB-SubCell"/>
</dbReference>
<keyword evidence="5" id="KW-0597">Phosphoprotein</keyword>
<evidence type="ECO:0000256" key="8">
    <source>
        <dbReference type="ARBA" id="ARBA00022741"/>
    </source>
</evidence>
<dbReference type="InterPro" id="IPR036890">
    <property type="entry name" value="HATPase_C_sf"/>
</dbReference>
<evidence type="ECO:0000256" key="16">
    <source>
        <dbReference type="ARBA" id="ARBA00040841"/>
    </source>
</evidence>
<keyword evidence="10" id="KW-0067">ATP-binding</keyword>
<dbReference type="CDD" id="cd00075">
    <property type="entry name" value="HATPase"/>
    <property type="match status" value="1"/>
</dbReference>
<dbReference type="GO" id="GO:0005524">
    <property type="term" value="F:ATP binding"/>
    <property type="evidence" value="ECO:0007669"/>
    <property type="project" value="UniProtKB-KW"/>
</dbReference>
<dbReference type="Proteomes" id="UP000018877">
    <property type="component" value="Unassembled WGS sequence"/>
</dbReference>
<dbReference type="InterPro" id="IPR036097">
    <property type="entry name" value="HisK_dim/P_sf"/>
</dbReference>
<dbReference type="PROSITE" id="PS50885">
    <property type="entry name" value="HAMP"/>
    <property type="match status" value="1"/>
</dbReference>
<dbReference type="FunFam" id="3.30.565.10:FF:000006">
    <property type="entry name" value="Sensor histidine kinase WalK"/>
    <property type="match status" value="1"/>
</dbReference>
<dbReference type="PRINTS" id="PR00344">
    <property type="entry name" value="BCTRLSENSOR"/>
</dbReference>
<comment type="caution">
    <text evidence="20">The sequence shown here is derived from an EMBL/GenBank/DDBJ whole genome shotgun (WGS) entry which is preliminary data.</text>
</comment>
<feature type="domain" description="Histidine kinase" evidence="18">
    <location>
        <begin position="235"/>
        <end position="450"/>
    </location>
</feature>
<evidence type="ECO:0000256" key="14">
    <source>
        <dbReference type="ARBA" id="ARBA00023136"/>
    </source>
</evidence>
<evidence type="ECO:0000256" key="17">
    <source>
        <dbReference type="SAM" id="Phobius"/>
    </source>
</evidence>
<dbReference type="EC" id="2.7.13.3" evidence="3"/>
<evidence type="ECO:0000256" key="1">
    <source>
        <dbReference type="ARBA" id="ARBA00000085"/>
    </source>
</evidence>
<keyword evidence="9 20" id="KW-0418">Kinase</keyword>
<proteinExistence type="predicted"/>
<comment type="subcellular location">
    <subcellularLocation>
        <location evidence="2">Cell membrane</location>
        <topology evidence="2">Multi-pass membrane protein</topology>
    </subcellularLocation>
</comment>
<protein>
    <recommendedName>
        <fullName evidence="16">Heme sensor protein HssS</fullName>
        <ecNumber evidence="3">2.7.13.3</ecNumber>
    </recommendedName>
</protein>
<evidence type="ECO:0000259" key="18">
    <source>
        <dbReference type="PROSITE" id="PS50109"/>
    </source>
</evidence>
<reference evidence="20 21" key="1">
    <citation type="journal article" date="2014" name="Environ. Microbiol.">
        <title>The nitrate-ammonifying and nosZ-carrying bacterium Bacillus vireti is a potent source and sink for nitric and nitrous oxide under high nitrate conditions.</title>
        <authorList>
            <person name="Mania D."/>
            <person name="Heylen K."/>
            <person name="van Spanning R.J."/>
            <person name="Frostegard A."/>
        </authorList>
    </citation>
    <scope>NUCLEOTIDE SEQUENCE [LARGE SCALE GENOMIC DNA]</scope>
    <source>
        <strain evidence="20 21">LMG 21834</strain>
    </source>
</reference>
<dbReference type="SUPFAM" id="SSF47384">
    <property type="entry name" value="Homodimeric domain of signal transducing histidine kinase"/>
    <property type="match status" value="1"/>
</dbReference>
<dbReference type="InterPro" id="IPR003594">
    <property type="entry name" value="HATPase_dom"/>
</dbReference>
<dbReference type="SUPFAM" id="SSF55874">
    <property type="entry name" value="ATPase domain of HSP90 chaperone/DNA topoisomerase II/histidine kinase"/>
    <property type="match status" value="1"/>
</dbReference>
<keyword evidence="12" id="KW-0902">Two-component regulatory system</keyword>
<evidence type="ECO:0000256" key="5">
    <source>
        <dbReference type="ARBA" id="ARBA00022553"/>
    </source>
</evidence>
<dbReference type="InterPro" id="IPR004358">
    <property type="entry name" value="Sig_transdc_His_kin-like_C"/>
</dbReference>
<evidence type="ECO:0000256" key="6">
    <source>
        <dbReference type="ARBA" id="ARBA00022679"/>
    </source>
</evidence>
<dbReference type="RefSeq" id="WP_024030575.1">
    <property type="nucleotide sequence ID" value="NZ_ALAN01000130.1"/>
</dbReference>
<dbReference type="PROSITE" id="PS50109">
    <property type="entry name" value="HIS_KIN"/>
    <property type="match status" value="1"/>
</dbReference>
<dbReference type="PANTHER" id="PTHR45528">
    <property type="entry name" value="SENSOR HISTIDINE KINASE CPXA"/>
    <property type="match status" value="1"/>
</dbReference>
<dbReference type="SUPFAM" id="SSF158472">
    <property type="entry name" value="HAMP domain-like"/>
    <property type="match status" value="1"/>
</dbReference>
<feature type="transmembrane region" description="Helical" evidence="17">
    <location>
        <begin position="12"/>
        <end position="32"/>
    </location>
</feature>
<dbReference type="Gene3D" id="6.10.340.10">
    <property type="match status" value="1"/>
</dbReference>
<gene>
    <name evidence="20" type="ORF">BAVI_22053</name>
</gene>
<dbReference type="PANTHER" id="PTHR45528:SF11">
    <property type="entry name" value="HISTIDINE KINASE"/>
    <property type="match status" value="1"/>
</dbReference>
<accession>A0AB94IHS7</accession>
<keyword evidence="13" id="KW-0843">Virulence</keyword>
<sequence length="452" mass="51668">MIRSIYLKNILNYFFVIIVSLILSFVITFFIYQKQVIQMREAETIQQGKGIITLYQRLGEAGFNEYVGSLTTIPYEIYVYNLNGLVTKSPQASQTSGFDQKNIDYVLDGGVYRNLSDSGSHHKLIGLPFDDKNERLALFIKPSLKEQFSQIRKILYTALLLVLFLGISLILVTTRFLVKPIVRVTNATKELAKGNFQIRLPIKSKDEIGELSKSFNFMVEELDKTEQMRKDFVANVSHELQSPLTAIRGMAIALKDGAVEREEEKHYFALIEQESERLSSLTKQLLNLSSLEANQSPFHPKQYRLDRQLRNQIVAMQSLWIEKKLEVDFDIPELKVFADESLMSQVWSNLFANAIKYNRMNGTITVRGFEVDDDVEIVISNSGAGIPQNDLPHIFERFYRVEKARTRTTESYGLGLAVVKRIIELHNGGISVTSVERQETVFMVRLAKQGNL</sequence>
<evidence type="ECO:0000313" key="21">
    <source>
        <dbReference type="Proteomes" id="UP000018877"/>
    </source>
</evidence>
<dbReference type="CDD" id="cd00082">
    <property type="entry name" value="HisKA"/>
    <property type="match status" value="1"/>
</dbReference>
<evidence type="ECO:0000256" key="7">
    <source>
        <dbReference type="ARBA" id="ARBA00022692"/>
    </source>
</evidence>
<dbReference type="InterPro" id="IPR005467">
    <property type="entry name" value="His_kinase_dom"/>
</dbReference>
<dbReference type="AlphaFoldDB" id="A0AB94IHS7"/>
<dbReference type="EMBL" id="ALAN01000130">
    <property type="protein sequence ID" value="ETI66557.1"/>
    <property type="molecule type" value="Genomic_DNA"/>
</dbReference>
<dbReference type="InterPro" id="IPR003661">
    <property type="entry name" value="HisK_dim/P_dom"/>
</dbReference>
<dbReference type="InterPro" id="IPR003660">
    <property type="entry name" value="HAMP_dom"/>
</dbReference>
<dbReference type="Pfam" id="PF00512">
    <property type="entry name" value="HisKA"/>
    <property type="match status" value="1"/>
</dbReference>
<keyword evidence="4" id="KW-1003">Cell membrane</keyword>
<evidence type="ECO:0000256" key="9">
    <source>
        <dbReference type="ARBA" id="ARBA00022777"/>
    </source>
</evidence>
<keyword evidence="7 17" id="KW-0812">Transmembrane</keyword>
<comment type="function">
    <text evidence="15">Member of the two-component regulatory system HssS/HssR involved in intracellular heme homeostasis and tempering of staphylococcal virulence. HssS functions as a heme sensor histidine kinase which is autophosphorylated at a histidine residue and transfers its phosphate group to an aspartate residue of HssR. HssR/HssS activates the expression of hrtAB, an efflux pump, in response to extracellular heme, hemin, hemoglobin or blood.</text>
</comment>
<dbReference type="SMART" id="SM00388">
    <property type="entry name" value="HisKA"/>
    <property type="match status" value="1"/>
</dbReference>
<evidence type="ECO:0000256" key="10">
    <source>
        <dbReference type="ARBA" id="ARBA00022840"/>
    </source>
</evidence>
<dbReference type="Gene3D" id="3.30.565.10">
    <property type="entry name" value="Histidine kinase-like ATPase, C-terminal domain"/>
    <property type="match status" value="1"/>
</dbReference>
<dbReference type="Gene3D" id="1.10.287.130">
    <property type="match status" value="1"/>
</dbReference>
<organism evidence="20 21">
    <name type="scientific">Neobacillus vireti LMG 21834</name>
    <dbReference type="NCBI Taxonomy" id="1131730"/>
    <lineage>
        <taxon>Bacteria</taxon>
        <taxon>Bacillati</taxon>
        <taxon>Bacillota</taxon>
        <taxon>Bacilli</taxon>
        <taxon>Bacillales</taxon>
        <taxon>Bacillaceae</taxon>
        <taxon>Neobacillus</taxon>
    </lineage>
</organism>
<dbReference type="CDD" id="cd06225">
    <property type="entry name" value="HAMP"/>
    <property type="match status" value="1"/>
</dbReference>
<keyword evidence="8" id="KW-0547">Nucleotide-binding</keyword>
<name>A0AB94IHS7_9BACI</name>
<dbReference type="InterPro" id="IPR050398">
    <property type="entry name" value="HssS/ArlS-like"/>
</dbReference>
<keyword evidence="6" id="KW-0808">Transferase</keyword>
<dbReference type="Pfam" id="PF02518">
    <property type="entry name" value="HATPase_c"/>
    <property type="match status" value="1"/>
</dbReference>
<dbReference type="FunFam" id="1.10.287.130:FF:000001">
    <property type="entry name" value="Two-component sensor histidine kinase"/>
    <property type="match status" value="1"/>
</dbReference>
<evidence type="ECO:0000256" key="12">
    <source>
        <dbReference type="ARBA" id="ARBA00023012"/>
    </source>
</evidence>
<evidence type="ECO:0000256" key="11">
    <source>
        <dbReference type="ARBA" id="ARBA00022989"/>
    </source>
</evidence>
<feature type="domain" description="HAMP" evidence="19">
    <location>
        <begin position="175"/>
        <end position="227"/>
    </location>
</feature>
<evidence type="ECO:0000259" key="19">
    <source>
        <dbReference type="PROSITE" id="PS50885"/>
    </source>
</evidence>
<evidence type="ECO:0000256" key="4">
    <source>
        <dbReference type="ARBA" id="ARBA00022475"/>
    </source>
</evidence>
<evidence type="ECO:0000256" key="2">
    <source>
        <dbReference type="ARBA" id="ARBA00004651"/>
    </source>
</evidence>
<dbReference type="SMART" id="SM00304">
    <property type="entry name" value="HAMP"/>
    <property type="match status" value="1"/>
</dbReference>
<feature type="transmembrane region" description="Helical" evidence="17">
    <location>
        <begin position="154"/>
        <end position="178"/>
    </location>
</feature>
<dbReference type="SMART" id="SM00387">
    <property type="entry name" value="HATPase_c"/>
    <property type="match status" value="1"/>
</dbReference>
<evidence type="ECO:0000256" key="13">
    <source>
        <dbReference type="ARBA" id="ARBA00023026"/>
    </source>
</evidence>
<evidence type="ECO:0000313" key="20">
    <source>
        <dbReference type="EMBL" id="ETI66557.1"/>
    </source>
</evidence>